<dbReference type="InterPro" id="IPR032895">
    <property type="entry name" value="WzzE"/>
</dbReference>
<protein>
    <recommendedName>
        <fullName evidence="6">ECA polysaccharide chain length modulation protein</fullName>
    </recommendedName>
</protein>
<feature type="transmembrane region" description="Helical" evidence="6">
    <location>
        <begin position="325"/>
        <end position="344"/>
    </location>
</feature>
<dbReference type="EMBL" id="CP009706">
    <property type="protein sequence ID" value="AIU71236.1"/>
    <property type="molecule type" value="Genomic_DNA"/>
</dbReference>
<comment type="similarity">
    <text evidence="6">Belongs to the WzzB/Cld/Rol family.</text>
</comment>
<keyword evidence="5 6" id="KW-0472">Membrane</keyword>
<dbReference type="PANTHER" id="PTHR32309:SF16">
    <property type="entry name" value="ECA POLYSACCHARIDE CHAIN LENGTH MODULATION PROTEIN"/>
    <property type="match status" value="1"/>
</dbReference>
<gene>
    <name evidence="6" type="primary">wzzE</name>
    <name evidence="8" type="ORF">AT03_01705</name>
</gene>
<evidence type="ECO:0000256" key="4">
    <source>
        <dbReference type="ARBA" id="ARBA00022989"/>
    </source>
</evidence>
<dbReference type="Gene3D" id="3.30.1890.10">
    <property type="entry name" value="FepE-like"/>
    <property type="match status" value="1"/>
</dbReference>
<sequence>MGIETMSNQNEMLVENELDIRGLCRTLWQGKTWIIGMAAAFAIVAILVSFLMKQEWSATAITDRPTVNMLGGYYSQQQFLRNLDQRSGANATQEPTIADEAYNEFIMQLAAYDTRRDFWLQTKYYQERKEGDAKADAALLDELVNNIIFQPRDDAKKTNDSVKLIAETAADANQLLRQYVAFASQQAAGHLNEEIQGAWAARTISLKAQVKRQEEVASAIYQREVKGLEQGLKIAQQQGISSSRTDTPAEQLPAADLFMLGRPMLQARLEALQASGPSYDLDYDQNRAMLNTLNVGPTLDGKFQTYRYLRTPEEPVKRDSPRRGFMLVMWGAIGALVGAGFALVRRTRPQVI</sequence>
<evidence type="ECO:0000259" key="7">
    <source>
        <dbReference type="Pfam" id="PF02706"/>
    </source>
</evidence>
<dbReference type="OrthoDB" id="9775724at2"/>
<evidence type="ECO:0000313" key="9">
    <source>
        <dbReference type="Proteomes" id="UP000029986"/>
    </source>
</evidence>
<evidence type="ECO:0000256" key="6">
    <source>
        <dbReference type="HAMAP-Rule" id="MF_02025"/>
    </source>
</evidence>
<dbReference type="InterPro" id="IPR050445">
    <property type="entry name" value="Bact_polysacc_biosynth/exp"/>
</dbReference>
<dbReference type="SUPFAM" id="SSF160355">
    <property type="entry name" value="Bacterial polysaccharide co-polymerase-like"/>
    <property type="match status" value="1"/>
</dbReference>
<evidence type="ECO:0000256" key="5">
    <source>
        <dbReference type="ARBA" id="ARBA00023136"/>
    </source>
</evidence>
<dbReference type="RefSeq" id="WP_038501885.1">
    <property type="nucleotide sequence ID" value="NZ_CP009706.1"/>
</dbReference>
<comment type="subcellular location">
    <subcellularLocation>
        <location evidence="6">Cell inner membrane</location>
        <topology evidence="6">Multi-pass membrane protein</topology>
    </subcellularLocation>
    <subcellularLocation>
        <location evidence="1">Cell membrane</location>
        <topology evidence="1">Multi-pass membrane protein</topology>
    </subcellularLocation>
</comment>
<keyword evidence="3 6" id="KW-0812">Transmembrane</keyword>
<feature type="domain" description="Polysaccharide chain length determinant N-terminal" evidence="7">
    <location>
        <begin position="16"/>
        <end position="88"/>
    </location>
</feature>
<dbReference type="Pfam" id="PF02706">
    <property type="entry name" value="Wzz"/>
    <property type="match status" value="1"/>
</dbReference>
<dbReference type="GO" id="GO:0005886">
    <property type="term" value="C:plasma membrane"/>
    <property type="evidence" value="ECO:0007669"/>
    <property type="project" value="UniProtKB-SubCell"/>
</dbReference>
<evidence type="ECO:0000313" key="8">
    <source>
        <dbReference type="EMBL" id="AIU71236.1"/>
    </source>
</evidence>
<dbReference type="GO" id="GO:0004713">
    <property type="term" value="F:protein tyrosine kinase activity"/>
    <property type="evidence" value="ECO:0007669"/>
    <property type="project" value="TreeGrafter"/>
</dbReference>
<keyword evidence="2 6" id="KW-1003">Cell membrane</keyword>
<dbReference type="HOGENOM" id="CLU_060925_2_1_6"/>
<organism evidence="8 9">
    <name type="scientific">Hafnia alvei FB1</name>
    <dbReference type="NCBI Taxonomy" id="1453496"/>
    <lineage>
        <taxon>Bacteria</taxon>
        <taxon>Pseudomonadati</taxon>
        <taxon>Pseudomonadota</taxon>
        <taxon>Gammaproteobacteria</taxon>
        <taxon>Enterobacterales</taxon>
        <taxon>Hafniaceae</taxon>
        <taxon>Hafnia</taxon>
    </lineage>
</organism>
<proteinExistence type="inferred from homology"/>
<dbReference type="PATRIC" id="fig|1453496.5.peg.345"/>
<feature type="transmembrane region" description="Helical" evidence="6">
    <location>
        <begin position="33"/>
        <end position="52"/>
    </location>
</feature>
<dbReference type="UniPathway" id="UPA00566"/>
<dbReference type="AlphaFoldDB" id="A0A097QXL9"/>
<name>A0A097QXL9_HAFAL</name>
<dbReference type="Proteomes" id="UP000029986">
    <property type="component" value="Chromosome"/>
</dbReference>
<evidence type="ECO:0000256" key="1">
    <source>
        <dbReference type="ARBA" id="ARBA00004651"/>
    </source>
</evidence>
<dbReference type="KEGG" id="hav:AT03_01705"/>
<comment type="subunit">
    <text evidence="6">Probably part of a complex composed of WzxE, WzyE and WzzE.</text>
</comment>
<dbReference type="NCBIfam" id="NF008645">
    <property type="entry name" value="PRK11638.1"/>
    <property type="match status" value="1"/>
</dbReference>
<comment type="function">
    <text evidence="6">Modulates the polysaccharide chain length of enterobacterial common antigen (ECA).</text>
</comment>
<dbReference type="eggNOG" id="COG3765">
    <property type="taxonomic scope" value="Bacteria"/>
</dbReference>
<dbReference type="HAMAP" id="MF_02025">
    <property type="entry name" value="WzzE"/>
    <property type="match status" value="1"/>
</dbReference>
<evidence type="ECO:0000256" key="2">
    <source>
        <dbReference type="ARBA" id="ARBA00022475"/>
    </source>
</evidence>
<dbReference type="GO" id="GO:0009246">
    <property type="term" value="P:enterobacterial common antigen biosynthetic process"/>
    <property type="evidence" value="ECO:0007669"/>
    <property type="project" value="UniProtKB-UniRule"/>
</dbReference>
<keyword evidence="4 6" id="KW-1133">Transmembrane helix</keyword>
<evidence type="ECO:0000256" key="3">
    <source>
        <dbReference type="ARBA" id="ARBA00022692"/>
    </source>
</evidence>
<keyword evidence="6" id="KW-0997">Cell inner membrane</keyword>
<keyword evidence="9" id="KW-1185">Reference proteome</keyword>
<dbReference type="PANTHER" id="PTHR32309">
    <property type="entry name" value="TYROSINE-PROTEIN KINASE"/>
    <property type="match status" value="1"/>
</dbReference>
<dbReference type="InterPro" id="IPR003856">
    <property type="entry name" value="LPS_length_determ_N"/>
</dbReference>
<accession>A0A097QXL9</accession>
<reference evidence="8 9" key="1">
    <citation type="journal article" date="2014" name="Gut Pathog.">
        <title>Gene clusters of Hafnia alvei strain FB1 important in survival and pathogenesis: a draft genome perspective.</title>
        <authorList>
            <person name="Tan J.Y."/>
            <person name="Yin W.F."/>
            <person name="Chan K.G."/>
        </authorList>
    </citation>
    <scope>NUCLEOTIDE SEQUENCE [LARGE SCALE GENOMIC DNA]</scope>
    <source>
        <strain evidence="8 9">FB1</strain>
    </source>
</reference>
<comment type="pathway">
    <text evidence="6">Bacterial outer membrane biogenesis; enterobacterial common antigen biosynthesis.</text>
</comment>